<accession>A0ABC8B4H9</accession>
<dbReference type="Pfam" id="PF01037">
    <property type="entry name" value="AsnC_trans_reg"/>
    <property type="match status" value="1"/>
</dbReference>
<gene>
    <name evidence="5" type="ORF">NS506_07257</name>
</gene>
<dbReference type="PRINTS" id="PR00033">
    <property type="entry name" value="HTHASNC"/>
</dbReference>
<dbReference type="PANTHER" id="PTHR30154:SF34">
    <property type="entry name" value="TRANSCRIPTIONAL REGULATOR AZLB"/>
    <property type="match status" value="1"/>
</dbReference>
<keyword evidence="1" id="KW-0805">Transcription regulation</keyword>
<dbReference type="InterPro" id="IPR011008">
    <property type="entry name" value="Dimeric_a/b-barrel"/>
</dbReference>
<organism evidence="5 6">
    <name type="scientific">Nocardia seriolae</name>
    <dbReference type="NCBI Taxonomy" id="37332"/>
    <lineage>
        <taxon>Bacteria</taxon>
        <taxon>Bacillati</taxon>
        <taxon>Actinomycetota</taxon>
        <taxon>Actinomycetes</taxon>
        <taxon>Mycobacteriales</taxon>
        <taxon>Nocardiaceae</taxon>
        <taxon>Nocardia</taxon>
    </lineage>
</organism>
<evidence type="ECO:0000256" key="1">
    <source>
        <dbReference type="ARBA" id="ARBA00023015"/>
    </source>
</evidence>
<dbReference type="InterPro" id="IPR019888">
    <property type="entry name" value="Tscrpt_reg_AsnC-like"/>
</dbReference>
<keyword evidence="3" id="KW-0804">Transcription</keyword>
<name>A0ABC8B4H9_9NOCA</name>
<dbReference type="InterPro" id="IPR036388">
    <property type="entry name" value="WH-like_DNA-bd_sf"/>
</dbReference>
<dbReference type="GO" id="GO:0003677">
    <property type="term" value="F:DNA binding"/>
    <property type="evidence" value="ECO:0007669"/>
    <property type="project" value="UniProtKB-KW"/>
</dbReference>
<dbReference type="KEGG" id="nsr:NS506_07257"/>
<feature type="domain" description="HTH asnC-type" evidence="4">
    <location>
        <begin position="49"/>
        <end position="110"/>
    </location>
</feature>
<dbReference type="Gene3D" id="1.10.10.10">
    <property type="entry name" value="Winged helix-like DNA-binding domain superfamily/Winged helix DNA-binding domain"/>
    <property type="match status" value="1"/>
</dbReference>
<evidence type="ECO:0000259" key="4">
    <source>
        <dbReference type="PROSITE" id="PS50956"/>
    </source>
</evidence>
<evidence type="ECO:0000313" key="6">
    <source>
        <dbReference type="Proteomes" id="UP000180166"/>
    </source>
</evidence>
<evidence type="ECO:0000313" key="5">
    <source>
        <dbReference type="EMBL" id="APB01277.1"/>
    </source>
</evidence>
<evidence type="ECO:0000256" key="2">
    <source>
        <dbReference type="ARBA" id="ARBA00023125"/>
    </source>
</evidence>
<keyword evidence="2" id="KW-0238">DNA-binding</keyword>
<dbReference type="PROSITE" id="PS50956">
    <property type="entry name" value="HTH_ASNC_2"/>
    <property type="match status" value="1"/>
</dbReference>
<dbReference type="EMBL" id="CP017839">
    <property type="protein sequence ID" value="APB01277.1"/>
    <property type="molecule type" value="Genomic_DNA"/>
</dbReference>
<dbReference type="Gene3D" id="3.30.70.920">
    <property type="match status" value="1"/>
</dbReference>
<dbReference type="Proteomes" id="UP000180166">
    <property type="component" value="Chromosome"/>
</dbReference>
<dbReference type="AlphaFoldDB" id="A0ABC8B4H9"/>
<reference evidence="5 6" key="1">
    <citation type="submission" date="2016-10" db="EMBL/GenBank/DDBJ databases">
        <title>Genome sequence of Nocardia seriolae strain EM150506, isolated from Anguila japonica.</title>
        <authorList>
            <person name="Han H.-J."/>
        </authorList>
    </citation>
    <scope>NUCLEOTIDE SEQUENCE [LARGE SCALE GENOMIC DNA]</scope>
    <source>
        <strain evidence="5 6">EM150506</strain>
    </source>
</reference>
<dbReference type="SUPFAM" id="SSF46785">
    <property type="entry name" value="Winged helix' DNA-binding domain"/>
    <property type="match status" value="1"/>
</dbReference>
<dbReference type="SUPFAM" id="SSF54909">
    <property type="entry name" value="Dimeric alpha+beta barrel"/>
    <property type="match status" value="1"/>
</dbReference>
<sequence>MCVLYHTASSAWLTAQARRAELCRMLGRGPGASVILIPMSSREPISAPLDATDARLLLELVANPRATGVELAARLGLSRNTVQARLARWEAGGVLASFERRVDPRALGYPLAAFVAVVVDQHRLDSVVAELAEIPEVTEVCGMTGPTDLTVRVVATDAEDLYRLSGSILKIPGVERTNMGLVMRSLVGPRVTPLLERLAMVNGAVARPAPDADGF</sequence>
<protein>
    <submittedName>
        <fullName evidence="5">Proline dehydrogenase transcriptional activator</fullName>
    </submittedName>
</protein>
<dbReference type="Pfam" id="PF13404">
    <property type="entry name" value="HTH_AsnC-type"/>
    <property type="match status" value="1"/>
</dbReference>
<dbReference type="InterPro" id="IPR036390">
    <property type="entry name" value="WH_DNA-bd_sf"/>
</dbReference>
<proteinExistence type="predicted"/>
<dbReference type="InterPro" id="IPR000485">
    <property type="entry name" value="AsnC-type_HTH_dom"/>
</dbReference>
<dbReference type="InterPro" id="IPR019887">
    <property type="entry name" value="Tscrpt_reg_AsnC/Lrp_C"/>
</dbReference>
<evidence type="ECO:0000256" key="3">
    <source>
        <dbReference type="ARBA" id="ARBA00023163"/>
    </source>
</evidence>
<dbReference type="SMART" id="SM00344">
    <property type="entry name" value="HTH_ASNC"/>
    <property type="match status" value="1"/>
</dbReference>
<dbReference type="PANTHER" id="PTHR30154">
    <property type="entry name" value="LEUCINE-RESPONSIVE REGULATORY PROTEIN"/>
    <property type="match status" value="1"/>
</dbReference>